<dbReference type="Proteomes" id="UP000585638">
    <property type="component" value="Unassembled WGS sequence"/>
</dbReference>
<dbReference type="SUPFAM" id="SSF55729">
    <property type="entry name" value="Acyl-CoA N-acyltransferases (Nat)"/>
    <property type="match status" value="1"/>
</dbReference>
<protein>
    <submittedName>
        <fullName evidence="2">RimJ/RimL family protein N-acetyltransferase</fullName>
    </submittedName>
</protein>
<dbReference type="InterPro" id="IPR016181">
    <property type="entry name" value="Acyl_CoA_acyltransferase"/>
</dbReference>
<dbReference type="Pfam" id="PF00583">
    <property type="entry name" value="Acetyltransf_1"/>
    <property type="match status" value="1"/>
</dbReference>
<evidence type="ECO:0000259" key="1">
    <source>
        <dbReference type="PROSITE" id="PS51186"/>
    </source>
</evidence>
<keyword evidence="2" id="KW-0808">Transferase</keyword>
<organism evidence="2 3">
    <name type="scientific">Kutzneria kofuensis</name>
    <dbReference type="NCBI Taxonomy" id="103725"/>
    <lineage>
        <taxon>Bacteria</taxon>
        <taxon>Bacillati</taxon>
        <taxon>Actinomycetota</taxon>
        <taxon>Actinomycetes</taxon>
        <taxon>Pseudonocardiales</taxon>
        <taxon>Pseudonocardiaceae</taxon>
        <taxon>Kutzneria</taxon>
    </lineage>
</organism>
<dbReference type="AlphaFoldDB" id="A0A7W9NLL8"/>
<evidence type="ECO:0000313" key="3">
    <source>
        <dbReference type="Proteomes" id="UP000585638"/>
    </source>
</evidence>
<dbReference type="EMBL" id="JACHIR010000001">
    <property type="protein sequence ID" value="MBB5896601.1"/>
    <property type="molecule type" value="Genomic_DNA"/>
</dbReference>
<dbReference type="GO" id="GO:0016747">
    <property type="term" value="F:acyltransferase activity, transferring groups other than amino-acyl groups"/>
    <property type="evidence" value="ECO:0007669"/>
    <property type="project" value="InterPro"/>
</dbReference>
<dbReference type="Gene3D" id="3.40.630.30">
    <property type="match status" value="1"/>
</dbReference>
<dbReference type="PROSITE" id="PS51186">
    <property type="entry name" value="GNAT"/>
    <property type="match status" value="1"/>
</dbReference>
<dbReference type="RefSeq" id="WP_184868227.1">
    <property type="nucleotide sequence ID" value="NZ_BAAAWY010000016.1"/>
</dbReference>
<accession>A0A7W9NLL8</accession>
<name>A0A7W9NLL8_9PSEU</name>
<sequence length="157" mass="16858">MIRQLRTADGPAVRELHDGLSERDTYLRFFTLRPARLPQFVDRLVSDVARRAAIGAFVDGGLVGVASYEVAADAVTADIAVVVAHHMQTHGIGTTLLRNLVSLAQSAGLRRFTAEVLLENTAMLRVLRDCGLPSTVSRAGSVNHVVVELDAAWAADA</sequence>
<feature type="domain" description="N-acetyltransferase" evidence="1">
    <location>
        <begin position="1"/>
        <end position="152"/>
    </location>
</feature>
<keyword evidence="3" id="KW-1185">Reference proteome</keyword>
<evidence type="ECO:0000313" key="2">
    <source>
        <dbReference type="EMBL" id="MBB5896601.1"/>
    </source>
</evidence>
<dbReference type="InterPro" id="IPR000182">
    <property type="entry name" value="GNAT_dom"/>
</dbReference>
<gene>
    <name evidence="2" type="ORF">BJ998_007797</name>
</gene>
<reference evidence="2 3" key="1">
    <citation type="submission" date="2020-08" db="EMBL/GenBank/DDBJ databases">
        <title>Sequencing the genomes of 1000 actinobacteria strains.</title>
        <authorList>
            <person name="Klenk H.-P."/>
        </authorList>
    </citation>
    <scope>NUCLEOTIDE SEQUENCE [LARGE SCALE GENOMIC DNA]</scope>
    <source>
        <strain evidence="2 3">DSM 43851</strain>
    </source>
</reference>
<comment type="caution">
    <text evidence="2">The sequence shown here is derived from an EMBL/GenBank/DDBJ whole genome shotgun (WGS) entry which is preliminary data.</text>
</comment>
<proteinExistence type="predicted"/>